<keyword evidence="3" id="KW-1185">Reference proteome</keyword>
<evidence type="ECO:0000313" key="3">
    <source>
        <dbReference type="Proteomes" id="UP000251842"/>
    </source>
</evidence>
<protein>
    <submittedName>
        <fullName evidence="2">Uncharacterized protein</fullName>
    </submittedName>
</protein>
<evidence type="ECO:0000256" key="1">
    <source>
        <dbReference type="SAM" id="SignalP"/>
    </source>
</evidence>
<dbReference type="OrthoDB" id="5957597at2"/>
<sequence>MKPLFAALVLSALLCAPSADARLFGKSPEKSAAEAAAQQMQAVTIWIDATWGFRNQGAANNLSEAHRAFYSRGYRVVSVEPYIENGDLQGFFVTYEKR</sequence>
<keyword evidence="1" id="KW-0732">Signal</keyword>
<feature type="chain" id="PRO_5016939200" evidence="1">
    <location>
        <begin position="22"/>
        <end position="98"/>
    </location>
</feature>
<proteinExistence type="predicted"/>
<name>A0A344J474_9GAMM</name>
<dbReference type="AlphaFoldDB" id="A0A344J474"/>
<dbReference type="KEGG" id="lue:DCD74_03250"/>
<evidence type="ECO:0000313" key="2">
    <source>
        <dbReference type="EMBL" id="AXA83834.1"/>
    </source>
</evidence>
<dbReference type="RefSeq" id="WP_112926049.1">
    <property type="nucleotide sequence ID" value="NZ_CP029556.1"/>
</dbReference>
<dbReference type="Proteomes" id="UP000251842">
    <property type="component" value="Chromosome"/>
</dbReference>
<accession>A0A344J474</accession>
<dbReference type="EMBL" id="CP029556">
    <property type="protein sequence ID" value="AXA83834.1"/>
    <property type="molecule type" value="Genomic_DNA"/>
</dbReference>
<gene>
    <name evidence="2" type="ORF">DCD74_03250</name>
</gene>
<organism evidence="2 3">
    <name type="scientific">Solilutibacter oculi</name>
    <dbReference type="NCBI Taxonomy" id="2698682"/>
    <lineage>
        <taxon>Bacteria</taxon>
        <taxon>Pseudomonadati</taxon>
        <taxon>Pseudomonadota</taxon>
        <taxon>Gammaproteobacteria</taxon>
        <taxon>Lysobacterales</taxon>
        <taxon>Lysobacteraceae</taxon>
        <taxon>Solilutibacter</taxon>
    </lineage>
</organism>
<feature type="signal peptide" evidence="1">
    <location>
        <begin position="1"/>
        <end position="21"/>
    </location>
</feature>
<reference evidence="3" key="1">
    <citation type="submission" date="2018-05" db="EMBL/GenBank/DDBJ databases">
        <title>Luteimonas pekinense sp. nov., isolated from human Meibomian gland secretions, Beijing, China.</title>
        <authorList>
            <person name="Wen T."/>
            <person name="Bai H."/>
            <person name="Lv H."/>
        </authorList>
    </citation>
    <scope>NUCLEOTIDE SEQUENCE [LARGE SCALE GENOMIC DNA]</scope>
    <source>
        <strain evidence="3">83-4</strain>
    </source>
</reference>